<dbReference type="SUPFAM" id="SSF55486">
    <property type="entry name" value="Metalloproteases ('zincins'), catalytic domain"/>
    <property type="match status" value="1"/>
</dbReference>
<evidence type="ECO:0000256" key="5">
    <source>
        <dbReference type="ARBA" id="ARBA00015611"/>
    </source>
</evidence>
<dbReference type="InterPro" id="IPR038438">
    <property type="entry name" value="PepN_Ig-like_sf"/>
</dbReference>
<evidence type="ECO:0000256" key="2">
    <source>
        <dbReference type="ARBA" id="ARBA00001947"/>
    </source>
</evidence>
<feature type="domain" description="Peptidase M1 membrane alanine aminopeptidase" evidence="12">
    <location>
        <begin position="230"/>
        <end position="441"/>
    </location>
</feature>
<dbReference type="Gene3D" id="2.60.40.1730">
    <property type="entry name" value="tricorn interacting facor f3 domain"/>
    <property type="match status" value="1"/>
</dbReference>
<keyword evidence="17" id="KW-1185">Reference proteome</keyword>
<dbReference type="InterPro" id="IPR042097">
    <property type="entry name" value="Aminopeptidase_N-like_N_sf"/>
</dbReference>
<keyword evidence="7" id="KW-0645">Protease</keyword>
<evidence type="ECO:0000256" key="8">
    <source>
        <dbReference type="ARBA" id="ARBA00022723"/>
    </source>
</evidence>
<keyword evidence="8" id="KW-0479">Metal-binding</keyword>
<dbReference type="InterPro" id="IPR001930">
    <property type="entry name" value="Peptidase_M1"/>
</dbReference>
<proteinExistence type="inferred from homology"/>
<dbReference type="GO" id="GO:0016285">
    <property type="term" value="F:alanyl aminopeptidase activity"/>
    <property type="evidence" value="ECO:0007669"/>
    <property type="project" value="UniProtKB-EC"/>
</dbReference>
<gene>
    <name evidence="16" type="primary">pepN</name>
    <name evidence="16" type="ORF">SHI21_16725</name>
</gene>
<feature type="domain" description="Peptidase M1 alanyl aminopeptidase Ig-like fold" evidence="13">
    <location>
        <begin position="449"/>
        <end position="540"/>
    </location>
</feature>
<accession>A0ABU5VXU1</accession>
<protein>
    <recommendedName>
        <fullName evidence="5">Aminopeptidase N</fullName>
        <ecNumber evidence="4">3.4.11.2</ecNumber>
    </recommendedName>
</protein>
<dbReference type="InterPro" id="IPR024601">
    <property type="entry name" value="Peptidase_M1_pepN_C"/>
</dbReference>
<keyword evidence="6 16" id="KW-0031">Aminopeptidase</keyword>
<keyword evidence="10" id="KW-0862">Zinc</keyword>
<evidence type="ECO:0000313" key="16">
    <source>
        <dbReference type="EMBL" id="MEA9357877.1"/>
    </source>
</evidence>
<dbReference type="InterPro" id="IPR037144">
    <property type="entry name" value="Peptidase_M1_pepN_C_sf"/>
</dbReference>
<evidence type="ECO:0000256" key="1">
    <source>
        <dbReference type="ARBA" id="ARBA00000098"/>
    </source>
</evidence>
<dbReference type="PANTHER" id="PTHR46322">
    <property type="entry name" value="PUROMYCIN-SENSITIVE AMINOPEPTIDASE"/>
    <property type="match status" value="1"/>
</dbReference>
<dbReference type="InterPro" id="IPR014782">
    <property type="entry name" value="Peptidase_M1_dom"/>
</dbReference>
<sequence>MKTDAPKVIKLSEYKQPDYLVETIDLTFHLDSTKTLVQSKMTVSKNTTDAAPLVLNGEELILKSVKINGEAFTDYKHDEEVHTLTLNRVPAGSFTLEIENEINPEANKTLDGLYKSGTIFCTQNEPEGFRRITFYVDRPDNMAKFTTKIIADKKLYPILLSNGNPIAKGDLDGGKHFVTWEDPFKKPSYLYALVAGDLGFIKDTYKTTSGRNVALEIYCDKGNEDKCHHAMESLKKSMKWDEDRFGLEYDLDIYMIVAVDAFNMGAMENKGLNIFNSAYVLADQKSATDGNFYGIESVIGHEYFHNWTGNRITCRDWFQLTLKEGLTVFRDQEFSADMNSRSVERIQSVLGLRASQFAEDAGPTSHPIKPATYMEINNFYTATIYEKGAEVIRMIQTLLGVDGFRRGMDKYFELFDGQAVRTEDFIHAMSVANDNFDFTQFKNWYGQNGTPLLKSTSKYDEANKRLTLTLTQSFPANAPKDAKPYHMPVRVGLIGADGKDVASKVLELKTPTQDFVFENISSKPITSVNRDFSAPVKLTTDLSFDDQLFLMAHDSDSFNRFEAAQVVAQKLMLDLIQDAHAKKPLELNAKYVAAFGKVLADTTIDEAFKALSMTIPSEGILHQELAEIYYPETEAVRDFVMKTLATAHQDILLKLFTSIDQKGEYKLDPKAMGQRDLKIKALNLLSMVDGDKYKTLAFDHFKSATNMTDEIGALSVLINSNSSFKAEALKSFYTKWKSETLVMQKWLSVQAVASDDSAYDNILALEKDSIYDRTIPNLVRALLGQFAANNKVQFNHPSGRGYKLVADRMLELDKLNPQVASRLASGFKDYSRIPKDLQAKMKPELDRIIKTDGLSKNVYEIVSKILA</sequence>
<dbReference type="EMBL" id="JAYGJQ010000002">
    <property type="protein sequence ID" value="MEA9357877.1"/>
    <property type="molecule type" value="Genomic_DNA"/>
</dbReference>
<evidence type="ECO:0000256" key="11">
    <source>
        <dbReference type="ARBA" id="ARBA00023049"/>
    </source>
</evidence>
<dbReference type="Pfam" id="PF11940">
    <property type="entry name" value="DUF3458"/>
    <property type="match status" value="1"/>
</dbReference>
<dbReference type="Gene3D" id="3.30.2010.30">
    <property type="match status" value="1"/>
</dbReference>
<evidence type="ECO:0000313" key="17">
    <source>
        <dbReference type="Proteomes" id="UP001302274"/>
    </source>
</evidence>
<keyword evidence="11" id="KW-0482">Metalloprotease</keyword>
<dbReference type="Gene3D" id="2.60.40.1840">
    <property type="match status" value="1"/>
</dbReference>
<evidence type="ECO:0000256" key="4">
    <source>
        <dbReference type="ARBA" id="ARBA00012564"/>
    </source>
</evidence>
<keyword evidence="9 16" id="KW-0378">Hydrolase</keyword>
<comment type="catalytic activity">
    <reaction evidence="1">
        <text>Release of an N-terminal amino acid, Xaa-|-Yaa- from a peptide, amide or arylamide. Xaa is preferably Ala, but may be most amino acids including Pro (slow action). When a terminal hydrophobic residue is followed by a prolyl residue, the two may be released as an intact Xaa-Pro dipeptide.</text>
        <dbReference type="EC" id="3.4.11.2"/>
    </reaction>
</comment>
<evidence type="ECO:0000256" key="10">
    <source>
        <dbReference type="ARBA" id="ARBA00022833"/>
    </source>
</evidence>
<evidence type="ECO:0000259" key="14">
    <source>
        <dbReference type="Pfam" id="PF17432"/>
    </source>
</evidence>
<dbReference type="Pfam" id="PF17900">
    <property type="entry name" value="Peptidase_M1_N"/>
    <property type="match status" value="1"/>
</dbReference>
<name>A0ABU5VXU1_9BACT</name>
<reference evidence="16 17" key="1">
    <citation type="submission" date="2023-11" db="EMBL/GenBank/DDBJ databases">
        <title>A Novel Polar Bacteriovorax (B. antarcticus) Isolated from the Biocrust in Antarctica.</title>
        <authorList>
            <person name="Mun W."/>
            <person name="Choi S.Y."/>
            <person name="Mitchell R.J."/>
        </authorList>
    </citation>
    <scope>NUCLEOTIDE SEQUENCE [LARGE SCALE GENOMIC DNA]</scope>
    <source>
        <strain evidence="16 17">PP10</strain>
    </source>
</reference>
<evidence type="ECO:0000256" key="9">
    <source>
        <dbReference type="ARBA" id="ARBA00022801"/>
    </source>
</evidence>
<dbReference type="InterPro" id="IPR027268">
    <property type="entry name" value="Peptidase_M4/M1_CTD_sf"/>
</dbReference>
<dbReference type="Pfam" id="PF17432">
    <property type="entry name" value="DUF3458_C"/>
    <property type="match status" value="1"/>
</dbReference>
<dbReference type="NCBIfam" id="TIGR02414">
    <property type="entry name" value="pepN_proteo"/>
    <property type="match status" value="1"/>
</dbReference>
<dbReference type="InterPro" id="IPR045357">
    <property type="entry name" value="Aminopeptidase_N-like_N"/>
</dbReference>
<dbReference type="Pfam" id="PF01433">
    <property type="entry name" value="Peptidase_M1"/>
    <property type="match status" value="1"/>
</dbReference>
<dbReference type="CDD" id="cd09600">
    <property type="entry name" value="M1_APN"/>
    <property type="match status" value="1"/>
</dbReference>
<dbReference type="SUPFAM" id="SSF63737">
    <property type="entry name" value="Leukotriene A4 hydrolase N-terminal domain"/>
    <property type="match status" value="1"/>
</dbReference>
<organism evidence="16 17">
    <name type="scientific">Bacteriovorax antarcticus</name>
    <dbReference type="NCBI Taxonomy" id="3088717"/>
    <lineage>
        <taxon>Bacteria</taxon>
        <taxon>Pseudomonadati</taxon>
        <taxon>Bdellovibrionota</taxon>
        <taxon>Bacteriovoracia</taxon>
        <taxon>Bacteriovoracales</taxon>
        <taxon>Bacteriovoracaceae</taxon>
        <taxon>Bacteriovorax</taxon>
    </lineage>
</organism>
<comment type="caution">
    <text evidence="16">The sequence shown here is derived from an EMBL/GenBank/DDBJ whole genome shotgun (WGS) entry which is preliminary data.</text>
</comment>
<dbReference type="InterPro" id="IPR012779">
    <property type="entry name" value="Peptidase_M1_pepN"/>
</dbReference>
<feature type="domain" description="Aminopeptidase N-like N-terminal" evidence="15">
    <location>
        <begin position="25"/>
        <end position="190"/>
    </location>
</feature>
<dbReference type="Gene3D" id="1.10.390.10">
    <property type="entry name" value="Neutral Protease Domain 2"/>
    <property type="match status" value="1"/>
</dbReference>
<dbReference type="PRINTS" id="PR00756">
    <property type="entry name" value="ALADIPTASE"/>
</dbReference>
<comment type="similarity">
    <text evidence="3">Belongs to the peptidase M1 family.</text>
</comment>
<dbReference type="Proteomes" id="UP001302274">
    <property type="component" value="Unassembled WGS sequence"/>
</dbReference>
<dbReference type="PANTHER" id="PTHR46322:SF1">
    <property type="entry name" value="PUROMYCIN-SENSITIVE AMINOPEPTIDASE"/>
    <property type="match status" value="1"/>
</dbReference>
<evidence type="ECO:0000256" key="3">
    <source>
        <dbReference type="ARBA" id="ARBA00010136"/>
    </source>
</evidence>
<evidence type="ECO:0000256" key="7">
    <source>
        <dbReference type="ARBA" id="ARBA00022670"/>
    </source>
</evidence>
<dbReference type="RefSeq" id="WP_323578059.1">
    <property type="nucleotide sequence ID" value="NZ_JAYGJQ010000002.1"/>
</dbReference>
<evidence type="ECO:0000259" key="15">
    <source>
        <dbReference type="Pfam" id="PF17900"/>
    </source>
</evidence>
<evidence type="ECO:0000259" key="12">
    <source>
        <dbReference type="Pfam" id="PF01433"/>
    </source>
</evidence>
<evidence type="ECO:0000259" key="13">
    <source>
        <dbReference type="Pfam" id="PF11940"/>
    </source>
</evidence>
<dbReference type="EC" id="3.4.11.2" evidence="4"/>
<feature type="domain" description="Peptidase M1 alanyl aminopeptidase C-terminal" evidence="14">
    <location>
        <begin position="545"/>
        <end position="867"/>
    </location>
</feature>
<evidence type="ECO:0000256" key="6">
    <source>
        <dbReference type="ARBA" id="ARBA00022438"/>
    </source>
</evidence>
<comment type="cofactor">
    <cofactor evidence="2">
        <name>Zn(2+)</name>
        <dbReference type="ChEBI" id="CHEBI:29105"/>
    </cofactor>
</comment>
<dbReference type="Gene3D" id="1.25.50.10">
    <property type="entry name" value="Peptidase M1, alanyl aminopeptidase, C-terminal domain"/>
    <property type="match status" value="1"/>
</dbReference>
<dbReference type="InterPro" id="IPR035414">
    <property type="entry name" value="Peptidase_M1_pepN_Ig-like"/>
</dbReference>